<dbReference type="SUPFAM" id="SSF54001">
    <property type="entry name" value="Cysteine proteinases"/>
    <property type="match status" value="1"/>
</dbReference>
<proteinExistence type="inferred from homology"/>
<dbReference type="PROSITE" id="PS00972">
    <property type="entry name" value="USP_1"/>
    <property type="match status" value="1"/>
</dbReference>
<dbReference type="InterPro" id="IPR001394">
    <property type="entry name" value="Peptidase_C19_UCH"/>
</dbReference>
<dbReference type="GO" id="GO:0005829">
    <property type="term" value="C:cytosol"/>
    <property type="evidence" value="ECO:0007669"/>
    <property type="project" value="TreeGrafter"/>
</dbReference>
<dbReference type="SMART" id="SM00213">
    <property type="entry name" value="UBQ"/>
    <property type="match status" value="1"/>
</dbReference>
<dbReference type="GO" id="GO:0004197">
    <property type="term" value="F:cysteine-type endopeptidase activity"/>
    <property type="evidence" value="ECO:0007669"/>
    <property type="project" value="InterPro"/>
</dbReference>
<dbReference type="GO" id="GO:0004843">
    <property type="term" value="F:cysteine-type deubiquitinase activity"/>
    <property type="evidence" value="ECO:0007669"/>
    <property type="project" value="UniProtKB-EC"/>
</dbReference>
<dbReference type="EC" id="3.4.19.12" evidence="3"/>
<evidence type="ECO:0000259" key="10">
    <source>
        <dbReference type="PROSITE" id="PS50235"/>
    </source>
</evidence>
<keyword evidence="7" id="KW-0788">Thiol protease</keyword>
<dbReference type="SUPFAM" id="SSF54236">
    <property type="entry name" value="Ubiquitin-like"/>
    <property type="match status" value="1"/>
</dbReference>
<dbReference type="InterPro" id="IPR018200">
    <property type="entry name" value="USP_CS"/>
</dbReference>
<dbReference type="PANTHER" id="PTHR24006">
    <property type="entry name" value="UBIQUITIN CARBOXYL-TERMINAL HYDROLASE"/>
    <property type="match status" value="1"/>
</dbReference>
<dbReference type="InterPro" id="IPR044743">
    <property type="entry name" value="Ubl_USP48"/>
</dbReference>
<dbReference type="PROSITE" id="PS50053">
    <property type="entry name" value="UBIQUITIN_2"/>
    <property type="match status" value="1"/>
</dbReference>
<feature type="region of interest" description="Disordered" evidence="8">
    <location>
        <begin position="961"/>
        <end position="994"/>
    </location>
</feature>
<evidence type="ECO:0000256" key="5">
    <source>
        <dbReference type="ARBA" id="ARBA00022786"/>
    </source>
</evidence>
<evidence type="ECO:0000256" key="8">
    <source>
        <dbReference type="SAM" id="MobiDB-lite"/>
    </source>
</evidence>
<feature type="domain" description="Ubiquitin-like" evidence="9">
    <location>
        <begin position="987"/>
        <end position="1054"/>
    </location>
</feature>
<keyword evidence="6" id="KW-0378">Hydrolase</keyword>
<dbReference type="InterPro" id="IPR029071">
    <property type="entry name" value="Ubiquitin-like_domsf"/>
</dbReference>
<organism evidence="11 12">
    <name type="scientific">Lentinula lateritia</name>
    <dbReference type="NCBI Taxonomy" id="40482"/>
    <lineage>
        <taxon>Eukaryota</taxon>
        <taxon>Fungi</taxon>
        <taxon>Dikarya</taxon>
        <taxon>Basidiomycota</taxon>
        <taxon>Agaricomycotina</taxon>
        <taxon>Agaricomycetes</taxon>
        <taxon>Agaricomycetidae</taxon>
        <taxon>Agaricales</taxon>
        <taxon>Marasmiineae</taxon>
        <taxon>Omphalotaceae</taxon>
        <taxon>Lentinula</taxon>
    </lineage>
</organism>
<dbReference type="AlphaFoldDB" id="A0A9W9A5V8"/>
<dbReference type="PANTHER" id="PTHR24006:SF888">
    <property type="entry name" value="UBIQUITIN CARBOXYL-TERMINAL HYDROLASE 30"/>
    <property type="match status" value="1"/>
</dbReference>
<dbReference type="Gene3D" id="3.90.70.10">
    <property type="entry name" value="Cysteine proteinases"/>
    <property type="match status" value="1"/>
</dbReference>
<dbReference type="InterPro" id="IPR019954">
    <property type="entry name" value="Ubiquitin_CS"/>
</dbReference>
<dbReference type="InterPro" id="IPR000626">
    <property type="entry name" value="Ubiquitin-like_dom"/>
</dbReference>
<dbReference type="PROSITE" id="PS00973">
    <property type="entry name" value="USP_2"/>
    <property type="match status" value="1"/>
</dbReference>
<accession>A0A9W9A5V8</accession>
<comment type="similarity">
    <text evidence="2">Belongs to the peptidase C19 family.</text>
</comment>
<comment type="catalytic activity">
    <reaction evidence="1">
        <text>Thiol-dependent hydrolysis of ester, thioester, amide, peptide and isopeptide bonds formed by the C-terminal Gly of ubiquitin (a 76-residue protein attached to proteins as an intracellular targeting signal).</text>
        <dbReference type="EC" id="3.4.19.12"/>
    </reaction>
</comment>
<gene>
    <name evidence="11" type="ORF">C8J55DRAFT_125245</name>
</gene>
<dbReference type="InterPro" id="IPR028889">
    <property type="entry name" value="USP"/>
</dbReference>
<feature type="region of interest" description="Disordered" evidence="8">
    <location>
        <begin position="62"/>
        <end position="83"/>
    </location>
</feature>
<keyword evidence="4" id="KW-0645">Protease</keyword>
<reference evidence="11" key="1">
    <citation type="submission" date="2022-08" db="EMBL/GenBank/DDBJ databases">
        <authorList>
            <consortium name="DOE Joint Genome Institute"/>
            <person name="Min B."/>
            <person name="Riley R."/>
            <person name="Sierra-Patev S."/>
            <person name="Naranjo-Ortiz M."/>
            <person name="Looney B."/>
            <person name="Konkel Z."/>
            <person name="Slot J.C."/>
            <person name="Sakamoto Y."/>
            <person name="Steenwyk J.L."/>
            <person name="Rokas A."/>
            <person name="Carro J."/>
            <person name="Camarero S."/>
            <person name="Ferreira P."/>
            <person name="Molpeceres G."/>
            <person name="Ruiz-Duenas F.J."/>
            <person name="Serrano A."/>
            <person name="Henrissat B."/>
            <person name="Drula E."/>
            <person name="Hughes K.W."/>
            <person name="Mata J.L."/>
            <person name="Ishikawa N.K."/>
            <person name="Vargas-Isla R."/>
            <person name="Ushijima S."/>
            <person name="Smith C.A."/>
            <person name="Ahrendt S."/>
            <person name="Andreopoulos W."/>
            <person name="He G."/>
            <person name="Labutti K."/>
            <person name="Lipzen A."/>
            <person name="Ng V."/>
            <person name="Sandor L."/>
            <person name="Barry K."/>
            <person name="Martinez A.T."/>
            <person name="Xiao Y."/>
            <person name="Gibbons J.G."/>
            <person name="Terashima K."/>
            <person name="Hibbett D.S."/>
            <person name="Grigoriev I.V."/>
        </authorList>
    </citation>
    <scope>NUCLEOTIDE SEQUENCE</scope>
    <source>
        <strain evidence="11">Sp2 HRB7682 ss15</strain>
    </source>
</reference>
<feature type="compositionally biased region" description="Basic residues" evidence="8">
    <location>
        <begin position="466"/>
        <end position="480"/>
    </location>
</feature>
<feature type="region of interest" description="Disordered" evidence="8">
    <location>
        <begin position="445"/>
        <end position="504"/>
    </location>
</feature>
<dbReference type="InterPro" id="IPR050164">
    <property type="entry name" value="Peptidase_C19"/>
</dbReference>
<sequence length="1088" mass="123664">MVRRTRQTSPSSKGLQAGQVLRRDVLNAWGWVGSEITDSSSITRDHLLATCGFSRRSNHPFCRNQHKSKSRSARSSNPASPQAVNDIIPEDVIVISDGEDEGHKCSKKACKGNPNCLNYLGQEIWETEESTINNFLPLAKLGENPLLLSRDPDLPVGLKNLGATCYANASLQFLFRQSHLLAGVYNCQIPESKIMDSPIFHLQVTFAALQESIQSVFNPSKLVESLQLRTAEQQDAQEFSKLFMTHLDAEFKKQPDQSLQTLVNSQFEGEQVYGTMCDNCKYRSERHSNFWEIEVNFQNNSKLEDCIGALLEPETLTGDNKYFCVQCDRLQNATRYTRLQRLPPVLHISLLRFVYDLKTMERKKSKSSIVFPKVLNLTPFVSSATGSNITPSSDNVYELRGILLHKGPSAYHGHYEAQVFDTRANAWFLFNDEEVTCIKDQLGDKRSTKKVERNKDDEQDEEKPTGSKRKKNANGPRKRQRVDDSEDEAAASPHSSQNGSPSDIYSKDAYQLIYALRQSDSSINPEVTAPPRAMNVVNELNASHDRECEKYTEKEMSTHLALNSRRGQVLNICNDWSVASDDEVRDCSKHLHAVFSHLLQDCVIASSQALQEWLSVHSVAGLFCNDDNPDSALSPIHIDIGDILCKHGLLDHRHADKMKRISREAYTKIMKDTNCVFEPTLSLDDICSICVNDAFKERMYQIEHPLLVAQFNEKANFGNERSGYWISKAWLRDWVLQKPKMHVTSTNDPPPDSPDFFDDVRCEHGGLSHRTTARRRISIEACRILISLFPEWKPSPVDDEPCSVCQVLASERKANNFEYRKQAEIEKAKLRHMLEYASDKDLFLENVSCALIPLDFLRSWRRWINKPLEVTRPNNLDNSVFFCEHKMLNLDFPDIESTAAIIKRTEWDQLETFYNACPLIALSPSDEIELRFNLPVCSDCRHERLLVWEVAEITVRLHGKRTSKDSTGSSHVQKTYGTNSARQSKRLRQRREYGEKRSIPVTKLMSVKDVKILLQEEFGIPTICQRLILHGQELLDNEATIESLHVLVSDTLDLYEESESLEISDSYDDAASKQEGQGFGGTLLGVLD</sequence>
<dbReference type="Pfam" id="PF00240">
    <property type="entry name" value="ubiquitin"/>
    <property type="match status" value="1"/>
</dbReference>
<dbReference type="Pfam" id="PF00443">
    <property type="entry name" value="UCH"/>
    <property type="match status" value="1"/>
</dbReference>
<evidence type="ECO:0000313" key="12">
    <source>
        <dbReference type="Proteomes" id="UP001150238"/>
    </source>
</evidence>
<dbReference type="EMBL" id="JANVFS010000022">
    <property type="protein sequence ID" value="KAJ4475268.1"/>
    <property type="molecule type" value="Genomic_DNA"/>
</dbReference>
<evidence type="ECO:0000256" key="2">
    <source>
        <dbReference type="ARBA" id="ARBA00009085"/>
    </source>
</evidence>
<dbReference type="PROSITE" id="PS00299">
    <property type="entry name" value="UBIQUITIN_1"/>
    <property type="match status" value="1"/>
</dbReference>
<dbReference type="GO" id="GO:0006508">
    <property type="term" value="P:proteolysis"/>
    <property type="evidence" value="ECO:0007669"/>
    <property type="project" value="UniProtKB-KW"/>
</dbReference>
<evidence type="ECO:0000256" key="4">
    <source>
        <dbReference type="ARBA" id="ARBA00022670"/>
    </source>
</evidence>
<name>A0A9W9A5V8_9AGAR</name>
<evidence type="ECO:0000256" key="6">
    <source>
        <dbReference type="ARBA" id="ARBA00022801"/>
    </source>
</evidence>
<comment type="caution">
    <text evidence="11">The sequence shown here is derived from an EMBL/GenBank/DDBJ whole genome shotgun (WGS) entry which is preliminary data.</text>
</comment>
<feature type="domain" description="USP" evidence="10">
    <location>
        <begin position="156"/>
        <end position="455"/>
    </location>
</feature>
<dbReference type="Proteomes" id="UP001150238">
    <property type="component" value="Unassembled WGS sequence"/>
</dbReference>
<dbReference type="PROSITE" id="PS50235">
    <property type="entry name" value="USP_3"/>
    <property type="match status" value="1"/>
</dbReference>
<evidence type="ECO:0000313" key="11">
    <source>
        <dbReference type="EMBL" id="KAJ4475268.1"/>
    </source>
</evidence>
<keyword evidence="5" id="KW-0833">Ubl conjugation pathway</keyword>
<dbReference type="GO" id="GO:0016579">
    <property type="term" value="P:protein deubiquitination"/>
    <property type="evidence" value="ECO:0007669"/>
    <property type="project" value="InterPro"/>
</dbReference>
<feature type="compositionally biased region" description="Basic and acidic residues" evidence="8">
    <location>
        <begin position="445"/>
        <end position="456"/>
    </location>
</feature>
<protein>
    <recommendedName>
        <fullName evidence="3">ubiquitinyl hydrolase 1</fullName>
        <ecNumber evidence="3">3.4.19.12</ecNumber>
    </recommendedName>
</protein>
<dbReference type="InterPro" id="IPR038765">
    <property type="entry name" value="Papain-like_cys_pep_sf"/>
</dbReference>
<dbReference type="Gene3D" id="3.10.20.90">
    <property type="entry name" value="Phosphatidylinositol 3-kinase Catalytic Subunit, Chain A, domain 1"/>
    <property type="match status" value="1"/>
</dbReference>
<evidence type="ECO:0000259" key="9">
    <source>
        <dbReference type="PROSITE" id="PS50053"/>
    </source>
</evidence>
<evidence type="ECO:0000256" key="3">
    <source>
        <dbReference type="ARBA" id="ARBA00012759"/>
    </source>
</evidence>
<feature type="compositionally biased region" description="Polar residues" evidence="8">
    <location>
        <begin position="493"/>
        <end position="503"/>
    </location>
</feature>
<feature type="compositionally biased region" description="Polar residues" evidence="8">
    <location>
        <begin position="965"/>
        <end position="982"/>
    </location>
</feature>
<dbReference type="GO" id="GO:0005634">
    <property type="term" value="C:nucleus"/>
    <property type="evidence" value="ECO:0007669"/>
    <property type="project" value="TreeGrafter"/>
</dbReference>
<evidence type="ECO:0000256" key="1">
    <source>
        <dbReference type="ARBA" id="ARBA00000707"/>
    </source>
</evidence>
<evidence type="ECO:0000256" key="7">
    <source>
        <dbReference type="ARBA" id="ARBA00022807"/>
    </source>
</evidence>
<dbReference type="CDD" id="cd01795">
    <property type="entry name" value="Ubl_USP48"/>
    <property type="match status" value="1"/>
</dbReference>
<reference evidence="11" key="2">
    <citation type="journal article" date="2023" name="Proc. Natl. Acad. Sci. U.S.A.">
        <title>A global phylogenomic analysis of the shiitake genus Lentinula.</title>
        <authorList>
            <person name="Sierra-Patev S."/>
            <person name="Min B."/>
            <person name="Naranjo-Ortiz M."/>
            <person name="Looney B."/>
            <person name="Konkel Z."/>
            <person name="Slot J.C."/>
            <person name="Sakamoto Y."/>
            <person name="Steenwyk J.L."/>
            <person name="Rokas A."/>
            <person name="Carro J."/>
            <person name="Camarero S."/>
            <person name="Ferreira P."/>
            <person name="Molpeceres G."/>
            <person name="Ruiz-Duenas F.J."/>
            <person name="Serrano A."/>
            <person name="Henrissat B."/>
            <person name="Drula E."/>
            <person name="Hughes K.W."/>
            <person name="Mata J.L."/>
            <person name="Ishikawa N.K."/>
            <person name="Vargas-Isla R."/>
            <person name="Ushijima S."/>
            <person name="Smith C.A."/>
            <person name="Donoghue J."/>
            <person name="Ahrendt S."/>
            <person name="Andreopoulos W."/>
            <person name="He G."/>
            <person name="LaButti K."/>
            <person name="Lipzen A."/>
            <person name="Ng V."/>
            <person name="Riley R."/>
            <person name="Sandor L."/>
            <person name="Barry K."/>
            <person name="Martinez A.T."/>
            <person name="Xiao Y."/>
            <person name="Gibbons J.G."/>
            <person name="Terashima K."/>
            <person name="Grigoriev I.V."/>
            <person name="Hibbett D."/>
        </authorList>
    </citation>
    <scope>NUCLEOTIDE SEQUENCE</scope>
    <source>
        <strain evidence="11">Sp2 HRB7682 ss15</strain>
    </source>
</reference>